<dbReference type="PANTHER" id="PTHR34948:SF9">
    <property type="entry name" value="CYTH DOMAIN-CONTAINING PROTEIN"/>
    <property type="match status" value="1"/>
</dbReference>
<organism evidence="2 3">
    <name type="scientific">Carnegiea gigantea</name>
    <dbReference type="NCBI Taxonomy" id="171969"/>
    <lineage>
        <taxon>Eukaryota</taxon>
        <taxon>Viridiplantae</taxon>
        <taxon>Streptophyta</taxon>
        <taxon>Embryophyta</taxon>
        <taxon>Tracheophyta</taxon>
        <taxon>Spermatophyta</taxon>
        <taxon>Magnoliopsida</taxon>
        <taxon>eudicotyledons</taxon>
        <taxon>Gunneridae</taxon>
        <taxon>Pentapetalae</taxon>
        <taxon>Caryophyllales</taxon>
        <taxon>Cactineae</taxon>
        <taxon>Cactaceae</taxon>
        <taxon>Cactoideae</taxon>
        <taxon>Echinocereeae</taxon>
        <taxon>Carnegiea</taxon>
    </lineage>
</organism>
<evidence type="ECO:0000313" key="3">
    <source>
        <dbReference type="Proteomes" id="UP001153076"/>
    </source>
</evidence>
<dbReference type="CDD" id="cd07374">
    <property type="entry name" value="CYTH-like_Pase"/>
    <property type="match status" value="1"/>
</dbReference>
<evidence type="ECO:0000313" key="2">
    <source>
        <dbReference type="EMBL" id="KAJ8445520.1"/>
    </source>
</evidence>
<dbReference type="PANTHER" id="PTHR34948">
    <property type="entry name" value="OS08G0299200 PROTEIN"/>
    <property type="match status" value="1"/>
</dbReference>
<dbReference type="OrthoDB" id="2160189at2759"/>
<sequence length="252" mass="28937">MEVEVKLRLPDSHAHQKLLSQKLFQENLFFDGRRSELATASAALRLRFYNQDRRCVLSLKSKPSISGGVSRVEEVEHPLDPLLGRACIADPTQLARLTRRNGVMERMEELGLGRVGLVCIGGFKNVRNVHEWKGLRVKVDETLYEFGTCYEVECESERPIEAKGLIEELLRSNGIEYSYSNGNRFAIFMSGKLPVMFVYCQALSYYDLCPELSKNNVLTEEMKEDFELYSQGFTAYGALIPCRMRNREMEER</sequence>
<accession>A0A9Q1KKY3</accession>
<name>A0A9Q1KKY3_9CARY</name>
<comment type="caution">
    <text evidence="2">The sequence shown here is derived from an EMBL/GenBank/DDBJ whole genome shotgun (WGS) entry which is preliminary data.</text>
</comment>
<dbReference type="GO" id="GO:0016462">
    <property type="term" value="F:pyrophosphatase activity"/>
    <property type="evidence" value="ECO:0007669"/>
    <property type="project" value="UniProtKB-ARBA"/>
</dbReference>
<dbReference type="PROSITE" id="PS51707">
    <property type="entry name" value="CYTH"/>
    <property type="match status" value="1"/>
</dbReference>
<feature type="domain" description="CYTH" evidence="1">
    <location>
        <begin position="1"/>
        <end position="192"/>
    </location>
</feature>
<keyword evidence="3" id="KW-1185">Reference proteome</keyword>
<dbReference type="InterPro" id="IPR023577">
    <property type="entry name" value="CYTH_domain"/>
</dbReference>
<dbReference type="InterPro" id="IPR033469">
    <property type="entry name" value="CYTH-like_dom_sf"/>
</dbReference>
<dbReference type="Proteomes" id="UP001153076">
    <property type="component" value="Unassembled WGS sequence"/>
</dbReference>
<dbReference type="SUPFAM" id="SSF55154">
    <property type="entry name" value="CYTH-like phosphatases"/>
    <property type="match status" value="1"/>
</dbReference>
<dbReference type="AlphaFoldDB" id="A0A9Q1KKY3"/>
<evidence type="ECO:0000259" key="1">
    <source>
        <dbReference type="PROSITE" id="PS51707"/>
    </source>
</evidence>
<dbReference type="Gene3D" id="2.40.320.10">
    <property type="entry name" value="Hypothetical Protein Pfu-838710-001"/>
    <property type="match status" value="1"/>
</dbReference>
<dbReference type="Pfam" id="PF01928">
    <property type="entry name" value="CYTH"/>
    <property type="match status" value="1"/>
</dbReference>
<dbReference type="EMBL" id="JAKOGI010000076">
    <property type="protein sequence ID" value="KAJ8445520.1"/>
    <property type="molecule type" value="Genomic_DNA"/>
</dbReference>
<reference evidence="2" key="1">
    <citation type="submission" date="2022-04" db="EMBL/GenBank/DDBJ databases">
        <title>Carnegiea gigantea Genome sequencing and assembly v2.</title>
        <authorList>
            <person name="Copetti D."/>
            <person name="Sanderson M.J."/>
            <person name="Burquez A."/>
            <person name="Wojciechowski M.F."/>
        </authorList>
    </citation>
    <scope>NUCLEOTIDE SEQUENCE</scope>
    <source>
        <strain evidence="2">SGP5-SGP5p</strain>
        <tissue evidence="2">Aerial part</tissue>
    </source>
</reference>
<proteinExistence type="predicted"/>
<gene>
    <name evidence="2" type="ORF">Cgig2_012408</name>
</gene>
<protein>
    <recommendedName>
        <fullName evidence="1">CYTH domain-containing protein</fullName>
    </recommendedName>
</protein>